<dbReference type="SMART" id="SM00338">
    <property type="entry name" value="BRLZ"/>
    <property type="match status" value="1"/>
</dbReference>
<proteinExistence type="predicted"/>
<dbReference type="Proteomes" id="UP000182444">
    <property type="component" value="Chromosome 1D"/>
</dbReference>
<dbReference type="GO" id="GO:0001228">
    <property type="term" value="F:DNA-binding transcription activator activity, RNA polymerase II-specific"/>
    <property type="evidence" value="ECO:0007669"/>
    <property type="project" value="TreeGrafter"/>
</dbReference>
<keyword evidence="6" id="KW-0175">Coiled coil</keyword>
<dbReference type="GO" id="GO:0000977">
    <property type="term" value="F:RNA polymerase II transcription regulatory region sequence-specific DNA binding"/>
    <property type="evidence" value="ECO:0007669"/>
    <property type="project" value="TreeGrafter"/>
</dbReference>
<organism evidence="9 10">
    <name type="scientific">Yarrowia lipolytica</name>
    <name type="common">Candida lipolytica</name>
    <dbReference type="NCBI Taxonomy" id="4952"/>
    <lineage>
        <taxon>Eukaryota</taxon>
        <taxon>Fungi</taxon>
        <taxon>Dikarya</taxon>
        <taxon>Ascomycota</taxon>
        <taxon>Saccharomycotina</taxon>
        <taxon>Dipodascomycetes</taxon>
        <taxon>Dipodascales</taxon>
        <taxon>Dipodascales incertae sedis</taxon>
        <taxon>Yarrowia</taxon>
    </lineage>
</organism>
<feature type="domain" description="BZIP" evidence="8">
    <location>
        <begin position="237"/>
        <end position="300"/>
    </location>
</feature>
<feature type="compositionally biased region" description="Low complexity" evidence="7">
    <location>
        <begin position="70"/>
        <end position="90"/>
    </location>
</feature>
<protein>
    <recommendedName>
        <fullName evidence="8">BZIP domain-containing protein</fullName>
    </recommendedName>
</protein>
<accession>A0A1D8ND78</accession>
<dbReference type="RefSeq" id="XP_502406.3">
    <property type="nucleotide sequence ID" value="XM_502406.3"/>
</dbReference>
<dbReference type="OMA" id="WDAGFES"/>
<feature type="coiled-coil region" evidence="6">
    <location>
        <begin position="255"/>
        <end position="289"/>
    </location>
</feature>
<feature type="region of interest" description="Disordered" evidence="7">
    <location>
        <begin position="125"/>
        <end position="191"/>
    </location>
</feature>
<dbReference type="GO" id="GO:0005634">
    <property type="term" value="C:nucleus"/>
    <property type="evidence" value="ECO:0007669"/>
    <property type="project" value="UniProtKB-SubCell"/>
</dbReference>
<name>A0A1D8ND78_YARLL</name>
<dbReference type="GO" id="GO:0089713">
    <property type="term" value="C:Cbf1-Met4-Met28 complex"/>
    <property type="evidence" value="ECO:0007669"/>
    <property type="project" value="TreeGrafter"/>
</dbReference>
<feature type="compositionally biased region" description="Polar residues" evidence="7">
    <location>
        <begin position="214"/>
        <end position="224"/>
    </location>
</feature>
<dbReference type="Pfam" id="PF07716">
    <property type="entry name" value="bZIP_2"/>
    <property type="match status" value="1"/>
</dbReference>
<dbReference type="FunFam" id="1.20.5.170:FF:000075">
    <property type="entry name" value="BZIP transcription factor (MetR)"/>
    <property type="match status" value="1"/>
</dbReference>
<evidence type="ECO:0000313" key="9">
    <source>
        <dbReference type="EMBL" id="AOW03572.1"/>
    </source>
</evidence>
<evidence type="ECO:0000256" key="7">
    <source>
        <dbReference type="SAM" id="MobiDB-lite"/>
    </source>
</evidence>
<dbReference type="eggNOG" id="ENOG502S7ZI">
    <property type="taxonomic scope" value="Eukaryota"/>
</dbReference>
<dbReference type="VEuPathDB" id="FungiDB:YALI0_D04466g"/>
<dbReference type="AlphaFoldDB" id="A0A1D8ND78"/>
<dbReference type="PANTHER" id="PTHR13044:SF14">
    <property type="entry name" value="CRYPTOCEPHAL, ISOFORM A"/>
    <property type="match status" value="1"/>
</dbReference>
<dbReference type="PROSITE" id="PS00036">
    <property type="entry name" value="BZIP_BASIC"/>
    <property type="match status" value="1"/>
</dbReference>
<comment type="subcellular location">
    <subcellularLocation>
        <location evidence="1">Nucleus</location>
    </subcellularLocation>
</comment>
<gene>
    <name evidence="9" type="ORF">YALI1_D05594g</name>
</gene>
<dbReference type="KEGG" id="yli:2910640"/>
<sequence>MTDRLFLANLNAIEDPQHTEPSPDNDDLSIFTNTQFFDFDMGCSTDIAASVDDMIVEQEKYLQKIQQQQAHQQQQQQQHQQQNQAFQPQPASSSRSQYDSLKNPGGEANNLHMDFDFNEFSILEQQQQQTRPQPQPQPQPQSQQQQQQQQRPILQPVSQKPAGYQAVTSPQSTMTSTGVGTASMPPPTAGPTQEEIQAAILANSQQVKKRKQSSVDVSLASTPAKSPEYEGGDCSIKAAEDDKRRRNTAASARFRIKKKMREQEMEKQAKDLQDKVSSLEAKILSLEMENKWLKNLVVEKNDARGADELQNLKDSVLRETTPIAKIEQI</sequence>
<reference evidence="9 10" key="1">
    <citation type="journal article" date="2016" name="PLoS ONE">
        <title>Sequence Assembly of Yarrowia lipolytica Strain W29/CLIB89 Shows Transposable Element Diversity.</title>
        <authorList>
            <person name="Magnan C."/>
            <person name="Yu J."/>
            <person name="Chang I."/>
            <person name="Jahn E."/>
            <person name="Kanomata Y."/>
            <person name="Wu J."/>
            <person name="Zeller M."/>
            <person name="Oakes M."/>
            <person name="Baldi P."/>
            <person name="Sandmeyer S."/>
        </authorList>
    </citation>
    <scope>NUCLEOTIDE SEQUENCE [LARGE SCALE GENOMIC DNA]</scope>
    <source>
        <strain evidence="10">CLIB89(W29)</strain>
    </source>
</reference>
<keyword evidence="5" id="KW-0539">Nucleus</keyword>
<evidence type="ECO:0000256" key="6">
    <source>
        <dbReference type="SAM" id="Coils"/>
    </source>
</evidence>
<dbReference type="Gene3D" id="1.20.5.170">
    <property type="match status" value="1"/>
</dbReference>
<evidence type="ECO:0000313" key="10">
    <source>
        <dbReference type="Proteomes" id="UP000182444"/>
    </source>
</evidence>
<feature type="compositionally biased region" description="Polar residues" evidence="7">
    <location>
        <begin position="91"/>
        <end position="100"/>
    </location>
</feature>
<dbReference type="SUPFAM" id="SSF57959">
    <property type="entry name" value="Leucine zipper domain"/>
    <property type="match status" value="1"/>
</dbReference>
<evidence type="ECO:0000256" key="4">
    <source>
        <dbReference type="ARBA" id="ARBA00023163"/>
    </source>
</evidence>
<dbReference type="GeneID" id="2910640"/>
<feature type="compositionally biased region" description="Polar residues" evidence="7">
    <location>
        <begin position="166"/>
        <end position="180"/>
    </location>
</feature>
<dbReference type="PANTHER" id="PTHR13044">
    <property type="entry name" value="ACTIVATING TRANSCRIPTION FACTOR ATF 4/5"/>
    <property type="match status" value="1"/>
</dbReference>
<evidence type="ECO:0000259" key="8">
    <source>
        <dbReference type="PROSITE" id="PS50217"/>
    </source>
</evidence>
<dbReference type="CDD" id="cd14705">
    <property type="entry name" value="bZIP_Zip1"/>
    <property type="match status" value="1"/>
</dbReference>
<feature type="compositionally biased region" description="Low complexity" evidence="7">
    <location>
        <begin position="140"/>
        <end position="159"/>
    </location>
</feature>
<dbReference type="EMBL" id="CP017556">
    <property type="protein sequence ID" value="AOW03572.1"/>
    <property type="molecule type" value="Genomic_DNA"/>
</dbReference>
<keyword evidence="4" id="KW-0804">Transcription</keyword>
<keyword evidence="3" id="KW-0238">DNA-binding</keyword>
<feature type="region of interest" description="Disordered" evidence="7">
    <location>
        <begin position="203"/>
        <end position="232"/>
    </location>
</feature>
<evidence type="ECO:0000256" key="1">
    <source>
        <dbReference type="ARBA" id="ARBA00004123"/>
    </source>
</evidence>
<dbReference type="PROSITE" id="PS50217">
    <property type="entry name" value="BZIP"/>
    <property type="match status" value="1"/>
</dbReference>
<dbReference type="VEuPathDB" id="FungiDB:YALI1_D05594g"/>
<evidence type="ECO:0000256" key="2">
    <source>
        <dbReference type="ARBA" id="ARBA00023015"/>
    </source>
</evidence>
<dbReference type="InterPro" id="IPR004827">
    <property type="entry name" value="bZIP"/>
</dbReference>
<evidence type="ECO:0000256" key="3">
    <source>
        <dbReference type="ARBA" id="ARBA00023125"/>
    </source>
</evidence>
<dbReference type="InterPro" id="IPR046347">
    <property type="entry name" value="bZIP_sf"/>
</dbReference>
<feature type="region of interest" description="Disordered" evidence="7">
    <location>
        <begin position="70"/>
        <end position="112"/>
    </location>
</feature>
<keyword evidence="2" id="KW-0805">Transcription regulation</keyword>
<evidence type="ECO:0000256" key="5">
    <source>
        <dbReference type="ARBA" id="ARBA00023242"/>
    </source>
</evidence>